<organism evidence="2 3">
    <name type="scientific">Flavobacterium terrae</name>
    <dbReference type="NCBI Taxonomy" id="415425"/>
    <lineage>
        <taxon>Bacteria</taxon>
        <taxon>Pseudomonadati</taxon>
        <taxon>Bacteroidota</taxon>
        <taxon>Flavobacteriia</taxon>
        <taxon>Flavobacteriales</taxon>
        <taxon>Flavobacteriaceae</taxon>
        <taxon>Flavobacterium</taxon>
    </lineage>
</organism>
<evidence type="ECO:0000313" key="3">
    <source>
        <dbReference type="Proteomes" id="UP000184488"/>
    </source>
</evidence>
<dbReference type="GO" id="GO:0016747">
    <property type="term" value="F:acyltransferase activity, transferring groups other than amino-acyl groups"/>
    <property type="evidence" value="ECO:0007669"/>
    <property type="project" value="InterPro"/>
</dbReference>
<gene>
    <name evidence="2" type="ORF">SAMN05444363_0765</name>
</gene>
<keyword evidence="3" id="KW-1185">Reference proteome</keyword>
<proteinExistence type="predicted"/>
<dbReference type="EMBL" id="FQZI01000001">
    <property type="protein sequence ID" value="SHI48184.1"/>
    <property type="molecule type" value="Genomic_DNA"/>
</dbReference>
<dbReference type="Gene3D" id="3.40.630.30">
    <property type="match status" value="1"/>
</dbReference>
<dbReference type="PROSITE" id="PS51186">
    <property type="entry name" value="GNAT"/>
    <property type="match status" value="1"/>
</dbReference>
<protein>
    <submittedName>
        <fullName evidence="2">Acetyltransferase (GNAT) domain-containing protein</fullName>
    </submittedName>
</protein>
<dbReference type="Proteomes" id="UP000184488">
    <property type="component" value="Unassembled WGS sequence"/>
</dbReference>
<dbReference type="OrthoDB" id="5570877at2"/>
<dbReference type="InterPro" id="IPR016181">
    <property type="entry name" value="Acyl_CoA_acyltransferase"/>
</dbReference>
<dbReference type="RefSeq" id="WP_073308728.1">
    <property type="nucleotide sequence ID" value="NZ_FQZI01000001.1"/>
</dbReference>
<sequence>MENLNFTYKRLSEESLKDLQYLFLNVFNKKKTIHYLKNKYNTSYLGIKNICFLAYHNNKPVAFYGAIPQKFTSSSSTIFAAHACDSFTLKEYQNKGLHYNLALKSYELMRAEGIKMVYAYHSENTYHSTKKLDWLEHKKMQRFHFKTVAFPIAKIAKKTYFNSLYQKICENYLRRFESLNPRADYSNKFKQNYNRDFIVYKNSFNHHFFIELHDCNFWIKIDSILHVGHFSSKSDQNFKLALKKLKKIAAFLGINEILFQVVIDSREYEILSKIKTTKPSWLIGYLPLEPINIEDFEFNYADLDTF</sequence>
<evidence type="ECO:0000313" key="2">
    <source>
        <dbReference type="EMBL" id="SHI48184.1"/>
    </source>
</evidence>
<name>A0A1M6BHG8_9FLAO</name>
<evidence type="ECO:0000259" key="1">
    <source>
        <dbReference type="PROSITE" id="PS51186"/>
    </source>
</evidence>
<dbReference type="AlphaFoldDB" id="A0A1M6BHG8"/>
<accession>A0A1M6BHG8</accession>
<dbReference type="STRING" id="415425.SAMN05444363_0765"/>
<dbReference type="InterPro" id="IPR000182">
    <property type="entry name" value="GNAT_dom"/>
</dbReference>
<dbReference type="SUPFAM" id="SSF55729">
    <property type="entry name" value="Acyl-CoA N-acyltransferases (Nat)"/>
    <property type="match status" value="1"/>
</dbReference>
<feature type="domain" description="N-acetyltransferase" evidence="1">
    <location>
        <begin position="6"/>
        <end position="170"/>
    </location>
</feature>
<reference evidence="3" key="1">
    <citation type="submission" date="2016-11" db="EMBL/GenBank/DDBJ databases">
        <authorList>
            <person name="Varghese N."/>
            <person name="Submissions S."/>
        </authorList>
    </citation>
    <scope>NUCLEOTIDE SEQUENCE [LARGE SCALE GENOMIC DNA]</scope>
    <source>
        <strain evidence="3">DSM 18829</strain>
    </source>
</reference>
<keyword evidence="2" id="KW-0808">Transferase</keyword>